<dbReference type="AlphaFoldDB" id="A0A3S1CCP4"/>
<sequence>MEPMEAGSPRWEASSSFLPKANRLSYRSCSGWYRSIKCNARLPFESLLERDLMVIQDVDPNVANFALKPETLVWTGGQREQSYTPDFRVVTQEGKVVYREAMPRRKFDADPSLKGRRSRITDACVARGASFELWTETEIRKQPRLANCRRIRAAVAFLTPANLTIVRTGLVDGRPISLATLQAIIGSDPLLVGALLGLVAVGELTLDLDAVIGPDTQLSPRGS</sequence>
<dbReference type="RefSeq" id="WP_127005205.1">
    <property type="nucleotide sequence ID" value="NZ_JBNPXW010000041.1"/>
</dbReference>
<protein>
    <recommendedName>
        <fullName evidence="3">TnsA endonuclease N-terminal domain-containing protein</fullName>
    </recommendedName>
</protein>
<dbReference type="Proteomes" id="UP000280346">
    <property type="component" value="Unassembled WGS sequence"/>
</dbReference>
<organism evidence="1 2">
    <name type="scientific">Azospirillum doebereinerae</name>
    <dbReference type="NCBI Taxonomy" id="92933"/>
    <lineage>
        <taxon>Bacteria</taxon>
        <taxon>Pseudomonadati</taxon>
        <taxon>Pseudomonadota</taxon>
        <taxon>Alphaproteobacteria</taxon>
        <taxon>Rhodospirillales</taxon>
        <taxon>Azospirillaceae</taxon>
        <taxon>Azospirillum</taxon>
    </lineage>
</organism>
<accession>A0A3S1CCP4</accession>
<dbReference type="OrthoDB" id="7594731at2"/>
<comment type="caution">
    <text evidence="1">The sequence shown here is derived from an EMBL/GenBank/DDBJ whole genome shotgun (WGS) entry which is preliminary data.</text>
</comment>
<proteinExistence type="predicted"/>
<name>A0A3S1CCP4_9PROT</name>
<gene>
    <name evidence="1" type="ORF">EJ913_31085</name>
</gene>
<keyword evidence="2" id="KW-1185">Reference proteome</keyword>
<evidence type="ECO:0008006" key="3">
    <source>
        <dbReference type="Google" id="ProtNLM"/>
    </source>
</evidence>
<reference evidence="1 2" key="1">
    <citation type="submission" date="2018-12" db="EMBL/GenBank/DDBJ databases">
        <authorList>
            <person name="Yang Y."/>
        </authorList>
    </citation>
    <scope>NUCLEOTIDE SEQUENCE [LARGE SCALE GENOMIC DNA]</scope>
    <source>
        <strain evidence="1 2">GSF71</strain>
    </source>
</reference>
<evidence type="ECO:0000313" key="1">
    <source>
        <dbReference type="EMBL" id="RUQ59569.1"/>
    </source>
</evidence>
<dbReference type="EMBL" id="RZIJ01000063">
    <property type="protein sequence ID" value="RUQ59569.1"/>
    <property type="molecule type" value="Genomic_DNA"/>
</dbReference>
<evidence type="ECO:0000313" key="2">
    <source>
        <dbReference type="Proteomes" id="UP000280346"/>
    </source>
</evidence>